<keyword evidence="3" id="KW-0479">Metal-binding</keyword>
<dbReference type="PROSITE" id="PS51918">
    <property type="entry name" value="RADICAL_SAM"/>
    <property type="match status" value="1"/>
</dbReference>
<evidence type="ECO:0000256" key="3">
    <source>
        <dbReference type="ARBA" id="ARBA00022723"/>
    </source>
</evidence>
<dbReference type="PROSITE" id="PS51332">
    <property type="entry name" value="B12_BINDING"/>
    <property type="match status" value="1"/>
</dbReference>
<reference evidence="8" key="1">
    <citation type="submission" date="2020-03" db="EMBL/GenBank/DDBJ databases">
        <title>The deep terrestrial virosphere.</title>
        <authorList>
            <person name="Holmfeldt K."/>
            <person name="Nilsson E."/>
            <person name="Simone D."/>
            <person name="Lopez-Fernandez M."/>
            <person name="Wu X."/>
            <person name="de Brujin I."/>
            <person name="Lundin D."/>
            <person name="Andersson A."/>
            <person name="Bertilsson S."/>
            <person name="Dopson M."/>
        </authorList>
    </citation>
    <scope>NUCLEOTIDE SEQUENCE</scope>
    <source>
        <strain evidence="8">MM415B02220</strain>
    </source>
</reference>
<evidence type="ECO:0000256" key="2">
    <source>
        <dbReference type="ARBA" id="ARBA00022691"/>
    </source>
</evidence>
<dbReference type="SUPFAM" id="SSF52242">
    <property type="entry name" value="Cobalamin (vitamin B12)-binding domain"/>
    <property type="match status" value="1"/>
</dbReference>
<sequence>MNVVFVQSEHESLAIEIFSSVLKSEGHNVSLVYDTRLFDSMELKNNFLFRIFDIREKLVDKVISLKPDLIAFSVLTDGYQWALGMARMIKERTDTPIIFGGFHPTICPEEVIKEDCVDIVCVGEGEQAIVELANNPKNRNIKNLWYKNKRNPQAQLIDNLDNLPFPDKRLFYDQQPNITGNYGLLTARGCPFNCSYCASEILNRIKGYLRRRSPENVIDEILYAQNTVGYRINIISFWDDTFTYDLDWLKKFLSLYKEKVNLPFHCTGFPMNITLEKTKLLKDAGCFRLGMGVQSVSERTRKNILHRPGLNSQIRQAVKSCKEAGLSIWFDHILNIPTETEKEQEEALDFYNEVRPDIINVFWLVYYPKTKIVGFAKQLGIINNGMTGKINRGEMTTAQVGRIGGNYSFGKQNFKGYAFLFHLLPLLPPKVMQFIIDRGWFRKSSPPTIINYMIKLLVRIKLHQTWESLWFVYITFKRMGDNIRIKWIKRY</sequence>
<dbReference type="Pfam" id="PF02310">
    <property type="entry name" value="B12-binding"/>
    <property type="match status" value="1"/>
</dbReference>
<dbReference type="Gene3D" id="3.80.30.20">
    <property type="entry name" value="tm_1862 like domain"/>
    <property type="match status" value="1"/>
</dbReference>
<evidence type="ECO:0000256" key="5">
    <source>
        <dbReference type="ARBA" id="ARBA00023014"/>
    </source>
</evidence>
<dbReference type="InterPro" id="IPR051198">
    <property type="entry name" value="BchE-like"/>
</dbReference>
<dbReference type="EMBL" id="MT142575">
    <property type="protein sequence ID" value="QJA85454.1"/>
    <property type="molecule type" value="Genomic_DNA"/>
</dbReference>
<dbReference type="Gene3D" id="3.40.50.280">
    <property type="entry name" value="Cobalamin-binding domain"/>
    <property type="match status" value="1"/>
</dbReference>
<evidence type="ECO:0000259" key="7">
    <source>
        <dbReference type="PROSITE" id="PS51918"/>
    </source>
</evidence>
<accession>A0A6M3KVJ3</accession>
<dbReference type="InterPro" id="IPR007197">
    <property type="entry name" value="rSAM"/>
</dbReference>
<evidence type="ECO:0000259" key="6">
    <source>
        <dbReference type="PROSITE" id="PS51332"/>
    </source>
</evidence>
<dbReference type="SFLD" id="SFLDS00029">
    <property type="entry name" value="Radical_SAM"/>
    <property type="match status" value="1"/>
</dbReference>
<dbReference type="GO" id="GO:0051539">
    <property type="term" value="F:4 iron, 4 sulfur cluster binding"/>
    <property type="evidence" value="ECO:0007669"/>
    <property type="project" value="UniProtKB-KW"/>
</dbReference>
<gene>
    <name evidence="8" type="ORF">MM415B02220_0010</name>
</gene>
<dbReference type="InterPro" id="IPR036724">
    <property type="entry name" value="Cobalamin-bd_sf"/>
</dbReference>
<dbReference type="CDD" id="cd02068">
    <property type="entry name" value="radical_SAM_B12_BD"/>
    <property type="match status" value="1"/>
</dbReference>
<evidence type="ECO:0000256" key="1">
    <source>
        <dbReference type="ARBA" id="ARBA00001966"/>
    </source>
</evidence>
<dbReference type="GO" id="GO:0003824">
    <property type="term" value="F:catalytic activity"/>
    <property type="evidence" value="ECO:0007669"/>
    <property type="project" value="InterPro"/>
</dbReference>
<proteinExistence type="predicted"/>
<keyword evidence="4" id="KW-0408">Iron</keyword>
<dbReference type="InterPro" id="IPR058240">
    <property type="entry name" value="rSAM_sf"/>
</dbReference>
<dbReference type="InterPro" id="IPR006638">
    <property type="entry name" value="Elp3/MiaA/NifB-like_rSAM"/>
</dbReference>
<dbReference type="Pfam" id="PF04055">
    <property type="entry name" value="Radical_SAM"/>
    <property type="match status" value="1"/>
</dbReference>
<dbReference type="GO" id="GO:0046872">
    <property type="term" value="F:metal ion binding"/>
    <property type="evidence" value="ECO:0007669"/>
    <property type="project" value="UniProtKB-KW"/>
</dbReference>
<evidence type="ECO:0000313" key="8">
    <source>
        <dbReference type="EMBL" id="QJA85454.1"/>
    </source>
</evidence>
<dbReference type="GO" id="GO:0031419">
    <property type="term" value="F:cobalamin binding"/>
    <property type="evidence" value="ECO:0007669"/>
    <property type="project" value="InterPro"/>
</dbReference>
<dbReference type="PANTHER" id="PTHR43409">
    <property type="entry name" value="ANAEROBIC MAGNESIUM-PROTOPORPHYRIN IX MONOMETHYL ESTER CYCLASE-RELATED"/>
    <property type="match status" value="1"/>
</dbReference>
<name>A0A6M3KVJ3_9ZZZZ</name>
<comment type="cofactor">
    <cofactor evidence="1">
        <name>[4Fe-4S] cluster</name>
        <dbReference type="ChEBI" id="CHEBI:49883"/>
    </cofactor>
</comment>
<dbReference type="InterPro" id="IPR023404">
    <property type="entry name" value="rSAM_horseshoe"/>
</dbReference>
<dbReference type="AlphaFoldDB" id="A0A6M3KVJ3"/>
<feature type="domain" description="Radical SAM core" evidence="7">
    <location>
        <begin position="176"/>
        <end position="406"/>
    </location>
</feature>
<dbReference type="InterPro" id="IPR034466">
    <property type="entry name" value="Methyltransferase_Class_B"/>
</dbReference>
<dbReference type="SUPFAM" id="SSF102114">
    <property type="entry name" value="Radical SAM enzymes"/>
    <property type="match status" value="1"/>
</dbReference>
<protein>
    <submittedName>
        <fullName evidence="8">Putative vitamin B12-binding domain containing protein</fullName>
    </submittedName>
</protein>
<evidence type="ECO:0000256" key="4">
    <source>
        <dbReference type="ARBA" id="ARBA00023004"/>
    </source>
</evidence>
<dbReference type="SMART" id="SM00729">
    <property type="entry name" value="Elp3"/>
    <property type="match status" value="1"/>
</dbReference>
<keyword evidence="2" id="KW-0949">S-adenosyl-L-methionine</keyword>
<feature type="domain" description="B12-binding" evidence="6">
    <location>
        <begin position="1"/>
        <end position="143"/>
    </location>
</feature>
<dbReference type="CDD" id="cd01335">
    <property type="entry name" value="Radical_SAM"/>
    <property type="match status" value="1"/>
</dbReference>
<dbReference type="SFLD" id="SFLDG01082">
    <property type="entry name" value="B12-binding_domain_containing"/>
    <property type="match status" value="1"/>
</dbReference>
<organism evidence="8">
    <name type="scientific">viral metagenome</name>
    <dbReference type="NCBI Taxonomy" id="1070528"/>
    <lineage>
        <taxon>unclassified sequences</taxon>
        <taxon>metagenomes</taxon>
        <taxon>organismal metagenomes</taxon>
    </lineage>
</organism>
<dbReference type="SFLD" id="SFLDG01123">
    <property type="entry name" value="methyltransferase_(Class_B)"/>
    <property type="match status" value="1"/>
</dbReference>
<dbReference type="InterPro" id="IPR006158">
    <property type="entry name" value="Cobalamin-bd"/>
</dbReference>
<keyword evidence="5" id="KW-0411">Iron-sulfur</keyword>